<evidence type="ECO:0000256" key="1">
    <source>
        <dbReference type="SAM" id="SignalP"/>
    </source>
</evidence>
<dbReference type="AlphaFoldDB" id="A0AAW7I919"/>
<feature type="chain" id="PRO_5043712093" description="Secreted protein" evidence="1">
    <location>
        <begin position="18"/>
        <end position="132"/>
    </location>
</feature>
<dbReference type="EMBL" id="JAOPLV010000003">
    <property type="protein sequence ID" value="MDM5139917.1"/>
    <property type="molecule type" value="Genomic_DNA"/>
</dbReference>
<feature type="signal peptide" evidence="1">
    <location>
        <begin position="1"/>
        <end position="17"/>
    </location>
</feature>
<evidence type="ECO:0000313" key="2">
    <source>
        <dbReference type="EMBL" id="MDM5139917.1"/>
    </source>
</evidence>
<dbReference type="Proteomes" id="UP001168216">
    <property type="component" value="Unassembled WGS sequence"/>
</dbReference>
<comment type="caution">
    <text evidence="2">The sequence shown here is derived from an EMBL/GenBank/DDBJ whole genome shotgun (WGS) entry which is preliminary data.</text>
</comment>
<reference evidence="2" key="1">
    <citation type="submission" date="2023-08" db="EMBL/GenBank/DDBJ databases">
        <title>WGS of Aeromonas isolates.</title>
        <authorList>
            <person name="Lee H."/>
        </authorList>
    </citation>
    <scope>NUCLEOTIDE SEQUENCE</scope>
    <source>
        <strain evidence="2">SL22</strain>
    </source>
</reference>
<keyword evidence="1" id="KW-0732">Signal</keyword>
<gene>
    <name evidence="2" type="ORF">OB959_08900</name>
</gene>
<proteinExistence type="predicted"/>
<protein>
    <recommendedName>
        <fullName evidence="4">Secreted protein</fullName>
    </recommendedName>
</protein>
<sequence length="132" mass="14810">MRLLYLLVLFASFTAGANTDDTIMVCDGLITKAKTYSTMPPATLKKLRDAAMEATLEDFRQEYGSAVDDAVTQLLATNLSREQVQFQVLRQLRIFQGMLINMGLNLNGVEDPAPWEKFRQDCITSNGQWPAM</sequence>
<evidence type="ECO:0000313" key="3">
    <source>
        <dbReference type="Proteomes" id="UP001168216"/>
    </source>
</evidence>
<dbReference type="RefSeq" id="WP_290021742.1">
    <property type="nucleotide sequence ID" value="NZ_JAOPLV010000003.1"/>
</dbReference>
<organism evidence="2 3">
    <name type="scientific">Aeromonas bestiarum</name>
    <dbReference type="NCBI Taxonomy" id="105751"/>
    <lineage>
        <taxon>Bacteria</taxon>
        <taxon>Pseudomonadati</taxon>
        <taxon>Pseudomonadota</taxon>
        <taxon>Gammaproteobacteria</taxon>
        <taxon>Aeromonadales</taxon>
        <taxon>Aeromonadaceae</taxon>
        <taxon>Aeromonas</taxon>
    </lineage>
</organism>
<name>A0AAW7I919_9GAMM</name>
<accession>A0AAW7I919</accession>
<evidence type="ECO:0008006" key="4">
    <source>
        <dbReference type="Google" id="ProtNLM"/>
    </source>
</evidence>